<dbReference type="CDD" id="cd07067">
    <property type="entry name" value="HP_PGM_like"/>
    <property type="match status" value="1"/>
</dbReference>
<feature type="active site" description="Tele-phosphohistidine intermediate" evidence="2">
    <location>
        <position position="9"/>
    </location>
</feature>
<dbReference type="EMBL" id="AZFE01000003">
    <property type="protein sequence ID" value="KRL57736.1"/>
    <property type="molecule type" value="Genomic_DNA"/>
</dbReference>
<dbReference type="Proteomes" id="UP000051697">
    <property type="component" value="Unassembled WGS sequence"/>
</dbReference>
<dbReference type="InterPro" id="IPR013078">
    <property type="entry name" value="His_Pase_superF_clade-1"/>
</dbReference>
<evidence type="ECO:0000313" key="4">
    <source>
        <dbReference type="EMBL" id="KRL57736.1"/>
    </source>
</evidence>
<gene>
    <name evidence="4" type="ORF">FC70_GL000206</name>
</gene>
<feature type="binding site" evidence="3">
    <location>
        <position position="59"/>
    </location>
    <ligand>
        <name>substrate</name>
    </ligand>
</feature>
<evidence type="ECO:0000256" key="3">
    <source>
        <dbReference type="PIRSR" id="PIRSR613078-2"/>
    </source>
</evidence>
<evidence type="ECO:0000256" key="2">
    <source>
        <dbReference type="PIRSR" id="PIRSR613078-1"/>
    </source>
</evidence>
<feature type="binding site" evidence="3">
    <location>
        <begin position="8"/>
        <end position="15"/>
    </location>
    <ligand>
        <name>substrate</name>
    </ligand>
</feature>
<reference evidence="4 5" key="1">
    <citation type="journal article" date="2015" name="Genome Announc.">
        <title>Expanding the biotechnology potential of lactobacilli through comparative genomics of 213 strains and associated genera.</title>
        <authorList>
            <person name="Sun Z."/>
            <person name="Harris H.M."/>
            <person name="McCann A."/>
            <person name="Guo C."/>
            <person name="Argimon S."/>
            <person name="Zhang W."/>
            <person name="Yang X."/>
            <person name="Jeffery I.B."/>
            <person name="Cooney J.C."/>
            <person name="Kagawa T.F."/>
            <person name="Liu W."/>
            <person name="Song Y."/>
            <person name="Salvetti E."/>
            <person name="Wrobel A."/>
            <person name="Rasinkangas P."/>
            <person name="Parkhill J."/>
            <person name="Rea M.C."/>
            <person name="O'Sullivan O."/>
            <person name="Ritari J."/>
            <person name="Douillard F.P."/>
            <person name="Paul Ross R."/>
            <person name="Yang R."/>
            <person name="Briner A.E."/>
            <person name="Felis G.E."/>
            <person name="de Vos W.M."/>
            <person name="Barrangou R."/>
            <person name="Klaenhammer T.R."/>
            <person name="Caufield P.W."/>
            <person name="Cui Y."/>
            <person name="Zhang H."/>
            <person name="O'Toole P.W."/>
        </authorList>
    </citation>
    <scope>NUCLEOTIDE SEQUENCE [LARGE SCALE GENOMIC DNA]</scope>
    <source>
        <strain evidence="4 5">DSM 15707</strain>
    </source>
</reference>
<dbReference type="PANTHER" id="PTHR46517">
    <property type="entry name" value="FRUCTOSE-2,6-BISPHOSPHATASE TIGAR"/>
    <property type="match status" value="1"/>
</dbReference>
<organism evidence="4 5">
    <name type="scientific">Paucilactobacillus oligofermentans DSM 15707 = LMG 22743</name>
    <dbReference type="NCBI Taxonomy" id="1423778"/>
    <lineage>
        <taxon>Bacteria</taxon>
        <taxon>Bacillati</taxon>
        <taxon>Bacillota</taxon>
        <taxon>Bacilli</taxon>
        <taxon>Lactobacillales</taxon>
        <taxon>Lactobacillaceae</taxon>
        <taxon>Paucilactobacillus</taxon>
    </lineage>
</organism>
<sequence length="215" mass="24553">MKHIFIVRHGKTEWNIDKRLQGSHADSPLLTDRRIDYQHLAKYLDQYQFSAVYSSPLNRAKETAEVVLSKMEYPVSSIQNDSRLTEISFGQWEGRRRSQLIRDYPALFDKLSNRIDDPALETLKIENFQEAGQRFANTVKQLIAIAPEDSNILIFSHGGISQLGIQTLTNNQQIMGLKNLSTSIIGQKGNRFYLDSYNQTGYLQVVDLDEGNVSI</sequence>
<dbReference type="OrthoDB" id="9782128at2"/>
<name>A0A0R1RX43_9LACO</name>
<dbReference type="RefSeq" id="WP_057889165.1">
    <property type="nucleotide sequence ID" value="NZ_AZFE01000003.1"/>
</dbReference>
<protein>
    <submittedName>
        <fullName evidence="4">Phosphoglycerate mutase</fullName>
    </submittedName>
</protein>
<dbReference type="SMART" id="SM00855">
    <property type="entry name" value="PGAM"/>
    <property type="match status" value="1"/>
</dbReference>
<dbReference type="SUPFAM" id="SSF53254">
    <property type="entry name" value="Phosphoglycerate mutase-like"/>
    <property type="match status" value="1"/>
</dbReference>
<dbReference type="InterPro" id="IPR029033">
    <property type="entry name" value="His_PPase_superfam"/>
</dbReference>
<dbReference type="Gene3D" id="3.40.50.1240">
    <property type="entry name" value="Phosphoglycerate mutase-like"/>
    <property type="match status" value="1"/>
</dbReference>
<dbReference type="KEGG" id="lol:LACOL_1488"/>
<dbReference type="AlphaFoldDB" id="A0A0R1RX43"/>
<evidence type="ECO:0000313" key="5">
    <source>
        <dbReference type="Proteomes" id="UP000051697"/>
    </source>
</evidence>
<proteinExistence type="predicted"/>
<dbReference type="PANTHER" id="PTHR46517:SF1">
    <property type="entry name" value="FRUCTOSE-2,6-BISPHOSPHATASE TIGAR"/>
    <property type="match status" value="1"/>
</dbReference>
<keyword evidence="5" id="KW-1185">Reference proteome</keyword>
<comment type="caution">
    <text evidence="4">The sequence shown here is derived from an EMBL/GenBank/DDBJ whole genome shotgun (WGS) entry which is preliminary data.</text>
</comment>
<keyword evidence="1" id="KW-0378">Hydrolase</keyword>
<dbReference type="GO" id="GO:0045820">
    <property type="term" value="P:negative regulation of glycolytic process"/>
    <property type="evidence" value="ECO:0007669"/>
    <property type="project" value="TreeGrafter"/>
</dbReference>
<dbReference type="PATRIC" id="fig|1423778.4.peg.223"/>
<evidence type="ECO:0000256" key="1">
    <source>
        <dbReference type="ARBA" id="ARBA00022801"/>
    </source>
</evidence>
<dbReference type="GO" id="GO:0005829">
    <property type="term" value="C:cytosol"/>
    <property type="evidence" value="ECO:0007669"/>
    <property type="project" value="TreeGrafter"/>
</dbReference>
<dbReference type="InterPro" id="IPR051695">
    <property type="entry name" value="Phosphoglycerate_Mutase"/>
</dbReference>
<dbReference type="GO" id="GO:0004331">
    <property type="term" value="F:fructose-2,6-bisphosphate 2-phosphatase activity"/>
    <property type="evidence" value="ECO:0007669"/>
    <property type="project" value="TreeGrafter"/>
</dbReference>
<dbReference type="Pfam" id="PF00300">
    <property type="entry name" value="His_Phos_1"/>
    <property type="match status" value="1"/>
</dbReference>
<feature type="active site" description="Proton donor/acceptor" evidence="2">
    <location>
        <position position="86"/>
    </location>
</feature>
<dbReference type="GO" id="GO:0043456">
    <property type="term" value="P:regulation of pentose-phosphate shunt"/>
    <property type="evidence" value="ECO:0007669"/>
    <property type="project" value="TreeGrafter"/>
</dbReference>
<accession>A0A0R1RX43</accession>
<dbReference type="STRING" id="1423778.FC70_GL000206"/>